<dbReference type="Gene3D" id="6.10.250.3150">
    <property type="match status" value="1"/>
</dbReference>
<protein>
    <recommendedName>
        <fullName evidence="4">Peptidoglycan hydrolase PcsB coiled-coil domain-containing protein</fullName>
    </recommendedName>
</protein>
<feature type="region of interest" description="Disordered" evidence="3">
    <location>
        <begin position="277"/>
        <end position="296"/>
    </location>
</feature>
<feature type="coiled-coil region" evidence="2">
    <location>
        <begin position="55"/>
        <end position="131"/>
    </location>
</feature>
<dbReference type="SUPFAM" id="SSF54001">
    <property type="entry name" value="Cysteine proteinases"/>
    <property type="match status" value="1"/>
</dbReference>
<evidence type="ECO:0000313" key="6">
    <source>
        <dbReference type="Proteomes" id="UP000746751"/>
    </source>
</evidence>
<organism evidence="5 6">
    <name type="scientific">Collinsella ihumii</name>
    <dbReference type="NCBI Taxonomy" id="1720204"/>
    <lineage>
        <taxon>Bacteria</taxon>
        <taxon>Bacillati</taxon>
        <taxon>Actinomycetota</taxon>
        <taxon>Coriobacteriia</taxon>
        <taxon>Coriobacteriales</taxon>
        <taxon>Coriobacteriaceae</taxon>
        <taxon>Collinsella</taxon>
    </lineage>
</organism>
<reference evidence="5" key="1">
    <citation type="journal article" date="2021" name="PeerJ">
        <title>Extensive microbial diversity within the chicken gut microbiome revealed by metagenomics and culture.</title>
        <authorList>
            <person name="Gilroy R."/>
            <person name="Ravi A."/>
            <person name="Getino M."/>
            <person name="Pursley I."/>
            <person name="Horton D.L."/>
            <person name="Alikhan N.F."/>
            <person name="Baker D."/>
            <person name="Gharbi K."/>
            <person name="Hall N."/>
            <person name="Watson M."/>
            <person name="Adriaenssens E.M."/>
            <person name="Foster-Nyarko E."/>
            <person name="Jarju S."/>
            <person name="Secka A."/>
            <person name="Antonio M."/>
            <person name="Oren A."/>
            <person name="Chaudhuri R.R."/>
            <person name="La Ragione R."/>
            <person name="Hildebrand F."/>
            <person name="Pallen M.J."/>
        </authorList>
    </citation>
    <scope>NUCLEOTIDE SEQUENCE</scope>
    <source>
        <strain evidence="5">ChiGjej2B2-7701</strain>
    </source>
</reference>
<name>A0A921ISE4_9ACTN</name>
<dbReference type="EMBL" id="DYVF01000065">
    <property type="protein sequence ID" value="HJG31878.1"/>
    <property type="molecule type" value="Genomic_DNA"/>
</dbReference>
<dbReference type="AlphaFoldDB" id="A0A921ISE4"/>
<dbReference type="Gene3D" id="3.90.1720.10">
    <property type="entry name" value="endopeptidase domain like (from Nostoc punctiforme)"/>
    <property type="match status" value="1"/>
</dbReference>
<proteinExistence type="predicted"/>
<comment type="caution">
    <text evidence="5">The sequence shown here is derived from an EMBL/GenBank/DDBJ whole genome shotgun (WGS) entry which is preliminary data.</text>
</comment>
<keyword evidence="1" id="KW-0732">Signal</keyword>
<dbReference type="InterPro" id="IPR038765">
    <property type="entry name" value="Papain-like_cys_pep_sf"/>
</dbReference>
<evidence type="ECO:0000313" key="5">
    <source>
        <dbReference type="EMBL" id="HJG31878.1"/>
    </source>
</evidence>
<evidence type="ECO:0000256" key="1">
    <source>
        <dbReference type="ARBA" id="ARBA00022729"/>
    </source>
</evidence>
<keyword evidence="2" id="KW-0175">Coiled coil</keyword>
<feature type="domain" description="Peptidoglycan hydrolase PcsB coiled-coil" evidence="4">
    <location>
        <begin position="129"/>
        <end position="197"/>
    </location>
</feature>
<dbReference type="PROSITE" id="PS51318">
    <property type="entry name" value="TAT"/>
    <property type="match status" value="1"/>
</dbReference>
<evidence type="ECO:0000256" key="3">
    <source>
        <dbReference type="SAM" id="MobiDB-lite"/>
    </source>
</evidence>
<dbReference type="Pfam" id="PF24568">
    <property type="entry name" value="CC_PcsB"/>
    <property type="match status" value="1"/>
</dbReference>
<dbReference type="Proteomes" id="UP000746751">
    <property type="component" value="Unassembled WGS sequence"/>
</dbReference>
<dbReference type="SUPFAM" id="SSF57997">
    <property type="entry name" value="Tropomyosin"/>
    <property type="match status" value="1"/>
</dbReference>
<accession>A0A921ISE4</accession>
<dbReference type="InterPro" id="IPR006311">
    <property type="entry name" value="TAT_signal"/>
</dbReference>
<gene>
    <name evidence="5" type="ORF">K8U80_10870</name>
</gene>
<dbReference type="InterPro" id="IPR057309">
    <property type="entry name" value="PcsB_CC"/>
</dbReference>
<reference evidence="5" key="2">
    <citation type="submission" date="2021-09" db="EMBL/GenBank/DDBJ databases">
        <authorList>
            <person name="Gilroy R."/>
        </authorList>
    </citation>
    <scope>NUCLEOTIDE SEQUENCE</scope>
    <source>
        <strain evidence="5">ChiGjej2B2-7701</strain>
    </source>
</reference>
<evidence type="ECO:0000256" key="2">
    <source>
        <dbReference type="SAM" id="Coils"/>
    </source>
</evidence>
<sequence length="428" mass="46521">MSQQIRRNPQRHAIDSPSCDTAVSRRAAIQAAFAAAGAAVLFGLPRLAGAEPQASQETTDKLNNAQAQLDDAQEQLDEISSQFEDLSRQLDDTLGQIETLQGQIDTTQANIDQIEQDISDTQDDIDLKQAQLDRKQEVLATRVTSSYKTGKTGILSLLLSSDSFDELVSKLHYVDKINASDQEAIEEIHAIQDALEQQKALLEQQKEELEQQMAELEQQMSELEQLKSQQTQQLDDMKAKKDEVQQLLDSLSQDVKDLIAQRDAEILAAAQAEEEARRAAEEAARQGATSIPGDGQSAIAAGTAQQRVVDSAYSTPSPGAGLCAGWVSMVFANAGFGSVPGNADDQYANWCTSSSKSNLKVGMIIAVPSHPHTSAGRIYGHVGVYVGDNTVRDNVGYIRSIDVDQWISYYGPTSTPRWGWANGINLEG</sequence>
<evidence type="ECO:0000259" key="4">
    <source>
        <dbReference type="Pfam" id="PF24568"/>
    </source>
</evidence>